<comment type="catalytic activity">
    <reaction evidence="9">
        <text>L-seryl-[protein] + ATP = O-phospho-L-seryl-[protein] + ADP + H(+)</text>
        <dbReference type="Rhea" id="RHEA:17989"/>
        <dbReference type="Rhea" id="RHEA-COMP:9863"/>
        <dbReference type="Rhea" id="RHEA-COMP:11604"/>
        <dbReference type="ChEBI" id="CHEBI:15378"/>
        <dbReference type="ChEBI" id="CHEBI:29999"/>
        <dbReference type="ChEBI" id="CHEBI:30616"/>
        <dbReference type="ChEBI" id="CHEBI:83421"/>
        <dbReference type="ChEBI" id="CHEBI:456216"/>
        <dbReference type="EC" id="2.7.11.1"/>
    </reaction>
</comment>
<feature type="compositionally biased region" description="Polar residues" evidence="10">
    <location>
        <begin position="1862"/>
        <end position="1877"/>
    </location>
</feature>
<evidence type="ECO:0000313" key="13">
    <source>
        <dbReference type="Proteomes" id="UP000749559"/>
    </source>
</evidence>
<accession>A0A8S4Q2L3</accession>
<evidence type="ECO:0000256" key="4">
    <source>
        <dbReference type="ARBA" id="ARBA00022741"/>
    </source>
</evidence>
<dbReference type="PRINTS" id="PR00449">
    <property type="entry name" value="RASTRNSFRMNG"/>
</dbReference>
<organism evidence="12 13">
    <name type="scientific">Owenia fusiformis</name>
    <name type="common">Polychaete worm</name>
    <dbReference type="NCBI Taxonomy" id="6347"/>
    <lineage>
        <taxon>Eukaryota</taxon>
        <taxon>Metazoa</taxon>
        <taxon>Spiralia</taxon>
        <taxon>Lophotrochozoa</taxon>
        <taxon>Annelida</taxon>
        <taxon>Polychaeta</taxon>
        <taxon>Sedentaria</taxon>
        <taxon>Canalipalpata</taxon>
        <taxon>Sabellida</taxon>
        <taxon>Oweniida</taxon>
        <taxon>Oweniidae</taxon>
        <taxon>Owenia</taxon>
    </lineage>
</organism>
<feature type="domain" description="Roc" evidence="11">
    <location>
        <begin position="996"/>
        <end position="1170"/>
    </location>
</feature>
<evidence type="ECO:0000256" key="9">
    <source>
        <dbReference type="ARBA" id="ARBA00048679"/>
    </source>
</evidence>
<dbReference type="SMART" id="SM00175">
    <property type="entry name" value="RAB"/>
    <property type="match status" value="1"/>
</dbReference>
<evidence type="ECO:0000256" key="3">
    <source>
        <dbReference type="ARBA" id="ARBA00022737"/>
    </source>
</evidence>
<name>A0A8S4Q2L3_OWEFU</name>
<evidence type="ECO:0000256" key="2">
    <source>
        <dbReference type="ARBA" id="ARBA00022679"/>
    </source>
</evidence>
<reference evidence="12" key="1">
    <citation type="submission" date="2022-03" db="EMBL/GenBank/DDBJ databases">
        <authorList>
            <person name="Martin C."/>
        </authorList>
    </citation>
    <scope>NUCLEOTIDE SEQUENCE</scope>
</reference>
<dbReference type="GO" id="GO:0016301">
    <property type="term" value="F:kinase activity"/>
    <property type="evidence" value="ECO:0007669"/>
    <property type="project" value="UniProtKB-KW"/>
</dbReference>
<sequence>MNIFTAALHYTIKSTKSFAQISVPCMTCPTEDVLWRQDVTQHPYEKITTNQIVSCVKCSEAKREESSIGLQVPGNKWCLDQRHLCMPEAKKLLGTGSSLSYGLCTCCPPEEHFFCKSCGICSKASATLYGIQSNLYPSLNGLTPWYMKATRGEGDTKKQEGCLFEFTGKDSSSTIDAYCIGYPMMPEYFNIFSITLLSSCENFTMMLIRGVNADKTDLESNSEITWEKSNLAIGDTLTLQISMKGDVMDATVYQNGDICDAKSWVDIQSYQPLIPAFKMTSNEPETDCYILHSPSYPSNRSGTCNTALQYSGLSVGMYVQLDGDDGPYFANVSDVKESGITLYNKDNSLLREYPHHCIEMHHPLNSTELSWANLNKSSDLLPTLTLFPGSESAKLNYINEAEIGSSCVCPARTSSPFYLQQELLQRLTESLSDLPHGTPLALPLPARVTLDEVLHPPRSLAAIDPECGSKLQLVCQGRDNYHIMNTPGWEISNSTMKKLECHLVPVLVMLMDDGGLNLSNIESLFTSIVTSEEETSHKEESLGHKDAKGVTAEYAKNVTLVQVFGSDLVIIKDVTLVQALSFTMQMMQMYLWRQLMNKREILCSAKDTKRELPQALSALLSYSNDLTMAAKDEENDAPEYHVYLCDSHVNTQGACSSDTGLGKNAAVLTHITVKDPKQLNDDEADVPDGFFENVRDLMNVTLNGKNLPEGLGKCHNLTELKLYDSNLKTLPEDLAQCLHIELLDVSNNRFGSVLPGVVFKITSLTHLIASNMAIESLPDEIGNLEQLVMLHLNSNCLSRLPHGVTKLKKLKSLKIGGIPYFSKSHGNTFSRSDVLKTLKLYNVKDTKNFDKLMDELFPSNFDEKDIVLNEAQLGKFDAAWYTLFPRFSFQTKELKPYGGFPPEVFQLQNLISLSMKSQSISFVPDGIAALHELQEIELSDCPFLGDITSPEKGLANLPLLDYIGIEECPSLRSPPLEIVAKGHEAMLSYMRRLQTGGITCCRTKLMMVGLGGAGKTSLVRALMSGDFKTPGTHGEAITDGIDIANWSVKRQGDENSVQFSVWDFAGQTVYYNTHQYFLSNRAVYMLLWNIRLGYEHAGLEFWLSSIAVHAPKAPIFIVGTHSDQVAKWSLPKEDMMRRYPQIQGFHFISTHLGTGVEKLQDRLIDVALGQDYMGEKIPSVWINFENSVIKMRNKASVVPLETIEELANEHGLFDKSEIDQVIQFLHDLGTLQHFDNPFLRDRVVIEPQWIVDVMSCVVSVKDSSIKDGNFYHKDIKDVWGKYPDELHEWLLRLTEEYDLTFPISKDKKNIVPCLLPTNPPKIPWSEVDRVGGEKESKMIYKFDYLPAGLFNRGQVRLYQYSDSSVIWKKGSLLKKSGQKCLITQSMDNQLIVKVQGSQPENILFMVHEVFEGLIHESFHGVTYDYLMPCPDCLKNNSKDPFLMARSTVRRASELQAPFLQCTTSFHTVSLIDLHATMPPDSGNDYDMQLAITDNTLKDMKKDLDADVFISCCGKDMQGKITPTKIKEDLERICGYKCRISPCTDSQDLDTAMALRDSLIFLVCMSDNYINDDNCIKQFKYAISTLKKKKVVALLDSQMTWKTSNIGFLLSDEVYVNMKPNEYESKRQELIEAINARTDIEKQDKSNTPVFISYCWSNSDRAIKEGSRKLEGAIGHGDPRELKEYIESNGIMCWLDKEQVGKNGLMDDIADGIKKAKIFVACMSDQYVKSQNCMREFHFAVQQLKLPSVMAIVGTGENWKYSGAGIVAITDRIPTVNFQQQVEGEKDKLLKHIKKHIEAEDLQNKKADKSKPKTKIGAFQELYELQQRKFLHRIASVSDKSNLEPYPRLIVADLVSQDTASNKANQPSLVRQNSTVSNHGAVDGSTGQQRPATANQRKDFSKQDYCLKLLCEYEQGWHFCGDPFPAPAGFGEKLSKSLSPYQVQIFSILKHSDNAILNCSLGPEGKEFSRWCQKNVQEIIETGDFNKVYQELRTLMLEADPGPERNKAGLKRCHLPNGKVTWLCEEHQASSRATVLHDTTGHQGTVERKEDYILLNLSPELAKLAQDQSQRIYGCDNAYVEENEEQDEDADVGKGSSSSPAVSASSPAFLHHKTPTMTRPRQICQSKTYLLQNNKLNQFVLNQLNKSLLNHLNKSLLNQLNKSLLNK</sequence>
<dbReference type="InterPro" id="IPR032171">
    <property type="entry name" value="COR-A"/>
</dbReference>
<dbReference type="EC" id="2.7.11.1" evidence="1"/>
<evidence type="ECO:0000256" key="1">
    <source>
        <dbReference type="ARBA" id="ARBA00012513"/>
    </source>
</evidence>
<dbReference type="Proteomes" id="UP000749559">
    <property type="component" value="Unassembled WGS sequence"/>
</dbReference>
<dbReference type="SUPFAM" id="SSF52200">
    <property type="entry name" value="Toll/Interleukin receptor TIR domain"/>
    <property type="match status" value="2"/>
</dbReference>
<evidence type="ECO:0000313" key="12">
    <source>
        <dbReference type="EMBL" id="CAH1800343.1"/>
    </source>
</evidence>
<dbReference type="PROSITE" id="PS51424">
    <property type="entry name" value="ROC"/>
    <property type="match status" value="1"/>
</dbReference>
<evidence type="ECO:0000256" key="6">
    <source>
        <dbReference type="ARBA" id="ARBA00022840"/>
    </source>
</evidence>
<dbReference type="InterPro" id="IPR027417">
    <property type="entry name" value="P-loop_NTPase"/>
</dbReference>
<evidence type="ECO:0000256" key="5">
    <source>
        <dbReference type="ARBA" id="ARBA00022777"/>
    </source>
</evidence>
<keyword evidence="13" id="KW-1185">Reference proteome</keyword>
<evidence type="ECO:0000256" key="10">
    <source>
        <dbReference type="SAM" id="MobiDB-lite"/>
    </source>
</evidence>
<evidence type="ECO:0000256" key="7">
    <source>
        <dbReference type="ARBA" id="ARBA00023134"/>
    </source>
</evidence>
<keyword evidence="2" id="KW-0808">Transferase</keyword>
<dbReference type="GO" id="GO:0007165">
    <property type="term" value="P:signal transduction"/>
    <property type="evidence" value="ECO:0007669"/>
    <property type="project" value="InterPro"/>
</dbReference>
<dbReference type="InterPro" id="IPR020859">
    <property type="entry name" value="ROC"/>
</dbReference>
<evidence type="ECO:0000256" key="8">
    <source>
        <dbReference type="ARBA" id="ARBA00047899"/>
    </source>
</evidence>
<dbReference type="Gene3D" id="3.30.310.200">
    <property type="match status" value="1"/>
</dbReference>
<dbReference type="EMBL" id="CAIIXF020000012">
    <property type="protein sequence ID" value="CAH1800343.1"/>
    <property type="molecule type" value="Genomic_DNA"/>
</dbReference>
<dbReference type="InterPro" id="IPR036388">
    <property type="entry name" value="WH-like_DNA-bd_sf"/>
</dbReference>
<dbReference type="InterPro" id="IPR035897">
    <property type="entry name" value="Toll_tir_struct_dom_sf"/>
</dbReference>
<dbReference type="Gene3D" id="3.40.50.300">
    <property type="entry name" value="P-loop containing nucleotide triphosphate hydrolases"/>
    <property type="match status" value="1"/>
</dbReference>
<dbReference type="InterPro" id="IPR032675">
    <property type="entry name" value="LRR_dom_sf"/>
</dbReference>
<proteinExistence type="predicted"/>
<comment type="caution">
    <text evidence="12">The sequence shown here is derived from an EMBL/GenBank/DDBJ whole genome shotgun (WGS) entry which is preliminary data.</text>
</comment>
<evidence type="ECO:0000259" key="11">
    <source>
        <dbReference type="PROSITE" id="PS51424"/>
    </source>
</evidence>
<dbReference type="InterPro" id="IPR057263">
    <property type="entry name" value="COR-B"/>
</dbReference>
<keyword evidence="7" id="KW-0342">GTP-binding</keyword>
<keyword evidence="5" id="KW-0418">Kinase</keyword>
<dbReference type="Gene3D" id="3.80.10.10">
    <property type="entry name" value="Ribonuclease Inhibitor"/>
    <property type="match status" value="2"/>
</dbReference>
<dbReference type="Pfam" id="PF13676">
    <property type="entry name" value="TIR_2"/>
    <property type="match status" value="2"/>
</dbReference>
<dbReference type="InterPro" id="IPR000157">
    <property type="entry name" value="TIR_dom"/>
</dbReference>
<feature type="compositionally biased region" description="Polar residues" evidence="10">
    <location>
        <begin position="1884"/>
        <end position="1894"/>
    </location>
</feature>
<gene>
    <name evidence="12" type="ORF">OFUS_LOCUS24241</name>
</gene>
<dbReference type="PANTHER" id="PTHR47508:SF1">
    <property type="entry name" value="NON-SPECIFIC SERINE_THREONINE PROTEIN KINASE"/>
    <property type="match status" value="1"/>
</dbReference>
<dbReference type="Gene3D" id="3.40.50.10140">
    <property type="entry name" value="Toll/interleukin-1 receptor homology (TIR) domain"/>
    <property type="match status" value="2"/>
</dbReference>
<dbReference type="Gene3D" id="3.30.70.1390">
    <property type="entry name" value="ROC domain from the Parkinson's disease-associated leucine-rich repeat kinase 2"/>
    <property type="match status" value="1"/>
</dbReference>
<keyword evidence="6" id="KW-0067">ATP-binding</keyword>
<dbReference type="Pfam" id="PF25497">
    <property type="entry name" value="COR-B"/>
    <property type="match status" value="1"/>
</dbReference>
<protein>
    <recommendedName>
        <fullName evidence="1">non-specific serine/threonine protein kinase</fullName>
        <ecNumber evidence="1">2.7.11.1</ecNumber>
    </recommendedName>
</protein>
<feature type="compositionally biased region" description="Low complexity" evidence="10">
    <location>
        <begin position="2095"/>
        <end position="2107"/>
    </location>
</feature>
<dbReference type="OrthoDB" id="10252328at2759"/>
<dbReference type="Gene3D" id="1.10.10.10">
    <property type="entry name" value="Winged helix-like DNA-binding domain superfamily/Winged helix DNA-binding domain"/>
    <property type="match status" value="1"/>
</dbReference>
<keyword evidence="3" id="KW-0677">Repeat</keyword>
<keyword evidence="4" id="KW-0547">Nucleotide-binding</keyword>
<dbReference type="SUPFAM" id="SSF52058">
    <property type="entry name" value="L domain-like"/>
    <property type="match status" value="1"/>
</dbReference>
<comment type="catalytic activity">
    <reaction evidence="8">
        <text>L-threonyl-[protein] + ATP = O-phospho-L-threonyl-[protein] + ADP + H(+)</text>
        <dbReference type="Rhea" id="RHEA:46608"/>
        <dbReference type="Rhea" id="RHEA-COMP:11060"/>
        <dbReference type="Rhea" id="RHEA-COMP:11605"/>
        <dbReference type="ChEBI" id="CHEBI:15378"/>
        <dbReference type="ChEBI" id="CHEBI:30013"/>
        <dbReference type="ChEBI" id="CHEBI:30616"/>
        <dbReference type="ChEBI" id="CHEBI:61977"/>
        <dbReference type="ChEBI" id="CHEBI:456216"/>
        <dbReference type="EC" id="2.7.11.1"/>
    </reaction>
</comment>
<dbReference type="PANTHER" id="PTHR47508">
    <property type="entry name" value="SAM DOMAIN-CONTAINING PROTEIN-RELATED"/>
    <property type="match status" value="1"/>
</dbReference>
<dbReference type="GO" id="GO:0005524">
    <property type="term" value="F:ATP binding"/>
    <property type="evidence" value="ECO:0007669"/>
    <property type="project" value="UniProtKB-KW"/>
</dbReference>
<dbReference type="Pfam" id="PF16095">
    <property type="entry name" value="COR-A"/>
    <property type="match status" value="1"/>
</dbReference>
<dbReference type="SUPFAM" id="SSF52540">
    <property type="entry name" value="P-loop containing nucleoside triphosphate hydrolases"/>
    <property type="match status" value="1"/>
</dbReference>
<feature type="region of interest" description="Disordered" evidence="10">
    <location>
        <begin position="1862"/>
        <end position="1895"/>
    </location>
</feature>
<feature type="region of interest" description="Disordered" evidence="10">
    <location>
        <begin position="2082"/>
        <end position="2115"/>
    </location>
</feature>
<dbReference type="Pfam" id="PF08477">
    <property type="entry name" value="Roc"/>
    <property type="match status" value="1"/>
</dbReference>